<dbReference type="Gene3D" id="2.120.10.10">
    <property type="match status" value="1"/>
</dbReference>
<evidence type="ECO:0008006" key="4">
    <source>
        <dbReference type="Google" id="ProtNLM"/>
    </source>
</evidence>
<protein>
    <recommendedName>
        <fullName evidence="4">Exo-alpha-sialidase</fullName>
    </recommendedName>
</protein>
<evidence type="ECO:0000313" key="2">
    <source>
        <dbReference type="EMBL" id="GGF95246.1"/>
    </source>
</evidence>
<reference evidence="2" key="1">
    <citation type="journal article" date="2014" name="Int. J. Syst. Evol. Microbiol.">
        <title>Complete genome sequence of Corynebacterium casei LMG S-19264T (=DSM 44701T), isolated from a smear-ripened cheese.</title>
        <authorList>
            <consortium name="US DOE Joint Genome Institute (JGI-PGF)"/>
            <person name="Walter F."/>
            <person name="Albersmeier A."/>
            <person name="Kalinowski J."/>
            <person name="Ruckert C."/>
        </authorList>
    </citation>
    <scope>NUCLEOTIDE SEQUENCE</scope>
    <source>
        <strain evidence="2">CGMCC 1.12726</strain>
    </source>
</reference>
<name>A0A917CQT7_9GAMM</name>
<organism evidence="2 3">
    <name type="scientific">Arenimonas maotaiensis</name>
    <dbReference type="NCBI Taxonomy" id="1446479"/>
    <lineage>
        <taxon>Bacteria</taxon>
        <taxon>Pseudomonadati</taxon>
        <taxon>Pseudomonadota</taxon>
        <taxon>Gammaproteobacteria</taxon>
        <taxon>Lysobacterales</taxon>
        <taxon>Lysobacteraceae</taxon>
        <taxon>Arenimonas</taxon>
    </lineage>
</organism>
<proteinExistence type="predicted"/>
<evidence type="ECO:0000313" key="3">
    <source>
        <dbReference type="Proteomes" id="UP000632858"/>
    </source>
</evidence>
<evidence type="ECO:0000256" key="1">
    <source>
        <dbReference type="SAM" id="SignalP"/>
    </source>
</evidence>
<dbReference type="InterPro" id="IPR036278">
    <property type="entry name" value="Sialidase_sf"/>
</dbReference>
<dbReference type="RefSeq" id="WP_188449766.1">
    <property type="nucleotide sequence ID" value="NZ_BMFO01000003.1"/>
</dbReference>
<dbReference type="CDD" id="cd15482">
    <property type="entry name" value="Sialidase_non-viral"/>
    <property type="match status" value="1"/>
</dbReference>
<dbReference type="EMBL" id="BMFO01000003">
    <property type="protein sequence ID" value="GGF95246.1"/>
    <property type="molecule type" value="Genomic_DNA"/>
</dbReference>
<sequence>MNAHALIMLVLSMPAAAAAATAVERWPLPASAAASQPSLGKGPDGTLNLSWIERRGDGHRLRMARYRDGRWLPATTIAEGGNWFVNWADFPSSTQLPDGTLWAHNLVKSADGTYAYDVVLYRSKDGGKTWSKPVTVNDDGTATEHGFATLWPWSRGELAIAWLDGRQTAGSTAHAGHDGAQGVDLGKAMTLRAAVFDGAGRKTREWPLDSSTCDCCQTDSALTDDGPIVVYRDRDAREIRDIHSTRFAGGRWQTPKPVATDGWVMPACPVNGPAVAAAGRQVWAAWYTAAGGVPSVRLAYSNDAGAGFSKTLTFKRGDALQGRVDLSADTKGAWLLWTEERDRQTLWLQRLDGALQADRPPVRVATLAGRGRATGFARMQQVDGALYVVWTDVVAGKPALRGARIPAAH</sequence>
<dbReference type="SUPFAM" id="SSF50939">
    <property type="entry name" value="Sialidases"/>
    <property type="match status" value="1"/>
</dbReference>
<keyword evidence="1" id="KW-0732">Signal</keyword>
<dbReference type="AlphaFoldDB" id="A0A917CQT7"/>
<feature type="chain" id="PRO_5037205974" description="Exo-alpha-sialidase" evidence="1">
    <location>
        <begin position="19"/>
        <end position="409"/>
    </location>
</feature>
<dbReference type="Proteomes" id="UP000632858">
    <property type="component" value="Unassembled WGS sequence"/>
</dbReference>
<gene>
    <name evidence="2" type="ORF">GCM10010960_16170</name>
</gene>
<comment type="caution">
    <text evidence="2">The sequence shown here is derived from an EMBL/GenBank/DDBJ whole genome shotgun (WGS) entry which is preliminary data.</text>
</comment>
<reference evidence="2" key="2">
    <citation type="submission" date="2020-09" db="EMBL/GenBank/DDBJ databases">
        <authorList>
            <person name="Sun Q."/>
            <person name="Zhou Y."/>
        </authorList>
    </citation>
    <scope>NUCLEOTIDE SEQUENCE</scope>
    <source>
        <strain evidence="2">CGMCC 1.12726</strain>
    </source>
</reference>
<keyword evidence="3" id="KW-1185">Reference proteome</keyword>
<accession>A0A917CQT7</accession>
<feature type="signal peptide" evidence="1">
    <location>
        <begin position="1"/>
        <end position="18"/>
    </location>
</feature>